<reference evidence="1" key="1">
    <citation type="journal article" date="2014" name="Front. Microbiol.">
        <title>High frequency of phylogenetically diverse reductive dehalogenase-homologous genes in deep subseafloor sedimentary metagenomes.</title>
        <authorList>
            <person name="Kawai M."/>
            <person name="Futagami T."/>
            <person name="Toyoda A."/>
            <person name="Takaki Y."/>
            <person name="Nishi S."/>
            <person name="Hori S."/>
            <person name="Arai W."/>
            <person name="Tsubouchi T."/>
            <person name="Morono Y."/>
            <person name="Uchiyama I."/>
            <person name="Ito T."/>
            <person name="Fujiyama A."/>
            <person name="Inagaki F."/>
            <person name="Takami H."/>
        </authorList>
    </citation>
    <scope>NUCLEOTIDE SEQUENCE</scope>
    <source>
        <strain evidence="1">Expedition CK06-06</strain>
    </source>
</reference>
<dbReference type="AlphaFoldDB" id="X1M1P9"/>
<name>X1M1P9_9ZZZZ</name>
<dbReference type="EMBL" id="BARU01047569">
    <property type="protein sequence ID" value="GAI00334.1"/>
    <property type="molecule type" value="Genomic_DNA"/>
</dbReference>
<organism evidence="1">
    <name type="scientific">marine sediment metagenome</name>
    <dbReference type="NCBI Taxonomy" id="412755"/>
    <lineage>
        <taxon>unclassified sequences</taxon>
        <taxon>metagenomes</taxon>
        <taxon>ecological metagenomes</taxon>
    </lineage>
</organism>
<sequence>MELTEEYIERLRKKNNSAISNARLMYALWIKYKDTQKQLAEIIRARAERMENCLHYWKWDKYTKNKVMNLRVVSRC</sequence>
<evidence type="ECO:0000313" key="1">
    <source>
        <dbReference type="EMBL" id="GAI00334.1"/>
    </source>
</evidence>
<comment type="caution">
    <text evidence="1">The sequence shown here is derived from an EMBL/GenBank/DDBJ whole genome shotgun (WGS) entry which is preliminary data.</text>
</comment>
<accession>X1M1P9</accession>
<proteinExistence type="predicted"/>
<protein>
    <submittedName>
        <fullName evidence="1">Uncharacterized protein</fullName>
    </submittedName>
</protein>
<feature type="non-terminal residue" evidence="1">
    <location>
        <position position="76"/>
    </location>
</feature>
<gene>
    <name evidence="1" type="ORF">S03H2_71211</name>
</gene>